<dbReference type="STRING" id="1247936.BN2475_90109"/>
<gene>
    <name evidence="1" type="ORF">BN2475_90109</name>
</gene>
<protein>
    <submittedName>
        <fullName evidence="1">Uncharacterized protein</fullName>
    </submittedName>
</protein>
<proteinExistence type="predicted"/>
<dbReference type="EMBL" id="CYGX02000009">
    <property type="protein sequence ID" value="SIT36595.1"/>
    <property type="molecule type" value="Genomic_DNA"/>
</dbReference>
<organism evidence="1 2">
    <name type="scientific">Paraburkholderia ribeironis</name>
    <dbReference type="NCBI Taxonomy" id="1247936"/>
    <lineage>
        <taxon>Bacteria</taxon>
        <taxon>Pseudomonadati</taxon>
        <taxon>Pseudomonadota</taxon>
        <taxon>Betaproteobacteria</taxon>
        <taxon>Burkholderiales</taxon>
        <taxon>Burkholderiaceae</taxon>
        <taxon>Paraburkholderia</taxon>
    </lineage>
</organism>
<keyword evidence="2" id="KW-1185">Reference proteome</keyword>
<sequence length="74" mass="8190">MLDDCTVAQSYIGLTVDESLPVRFESVSTVVYGEPSQWCVPRDVVQNLFSAWKKRPNDGIQSASIKGRTDDAVL</sequence>
<dbReference type="Proteomes" id="UP000187012">
    <property type="component" value="Unassembled WGS sequence"/>
</dbReference>
<evidence type="ECO:0000313" key="1">
    <source>
        <dbReference type="EMBL" id="SIT36595.1"/>
    </source>
</evidence>
<evidence type="ECO:0000313" key="2">
    <source>
        <dbReference type="Proteomes" id="UP000187012"/>
    </source>
</evidence>
<reference evidence="1 2" key="1">
    <citation type="submission" date="2016-12" db="EMBL/GenBank/DDBJ databases">
        <authorList>
            <person name="Song W.-J."/>
            <person name="Kurnit D.M."/>
        </authorList>
    </citation>
    <scope>NUCLEOTIDE SEQUENCE [LARGE SCALE GENOMIC DNA]</scope>
    <source>
        <strain evidence="1 2">STM7296</strain>
    </source>
</reference>
<name>A0A1N7RNB9_9BURK</name>
<accession>A0A1N7RNB9</accession>
<dbReference type="AlphaFoldDB" id="A0A1N7RNB9"/>